<name>D3DY06_CUPMC</name>
<protein>
    <submittedName>
        <fullName evidence="1">Uncharacterized protein</fullName>
    </submittedName>
</protein>
<dbReference type="Proteomes" id="UP000002429">
    <property type="component" value="Chromosome"/>
</dbReference>
<dbReference type="EMBL" id="CP000352">
    <property type="protein sequence ID" value="ADC45176.1"/>
    <property type="molecule type" value="Genomic_DNA"/>
</dbReference>
<gene>
    <name evidence="1" type="ordered locus">Rmet_6574</name>
</gene>
<organism evidence="1 2">
    <name type="scientific">Cupriavidus metallidurans (strain ATCC 43123 / DSM 2839 / NBRC 102507 / CH34)</name>
    <name type="common">Ralstonia metallidurans</name>
    <dbReference type="NCBI Taxonomy" id="266264"/>
    <lineage>
        <taxon>Bacteria</taxon>
        <taxon>Pseudomonadati</taxon>
        <taxon>Pseudomonadota</taxon>
        <taxon>Betaproteobacteria</taxon>
        <taxon>Burkholderiales</taxon>
        <taxon>Burkholderiaceae</taxon>
        <taxon>Cupriavidus</taxon>
    </lineage>
</organism>
<dbReference type="AlphaFoldDB" id="D3DY06"/>
<evidence type="ECO:0000313" key="1">
    <source>
        <dbReference type="EMBL" id="ADC45176.1"/>
    </source>
</evidence>
<dbReference type="KEGG" id="rme:Rmet_6574"/>
<accession>D3DY06</accession>
<evidence type="ECO:0000313" key="2">
    <source>
        <dbReference type="Proteomes" id="UP000002429"/>
    </source>
</evidence>
<proteinExistence type="predicted"/>
<sequence length="67" mass="8097">MHADAGHRARMVRRWRKSERVRMRCHSRERDAAALRGTLSHKYPQCMERHRWRTGKPMLMRLSGLRA</sequence>
<keyword evidence="2" id="KW-1185">Reference proteome</keyword>
<dbReference type="HOGENOM" id="CLU_2809361_0_0_4"/>
<dbReference type="STRING" id="266264.Rmet_6574"/>
<reference evidence="2" key="1">
    <citation type="journal article" date="2010" name="PLoS ONE">
        <title>The complete genome sequence of Cupriavidus metallidurans strain CH34, a master survivalist in harsh and anthropogenic environments.</title>
        <authorList>
            <person name="Janssen P.J."/>
            <person name="Van Houdt R."/>
            <person name="Moors H."/>
            <person name="Monsieurs P."/>
            <person name="Morin N."/>
            <person name="Michaux A."/>
            <person name="Benotmane M.A."/>
            <person name="Leys N."/>
            <person name="Vallaeys T."/>
            <person name="Lapidus A."/>
            <person name="Monchy S."/>
            <person name="Medigue C."/>
            <person name="Taghavi S."/>
            <person name="McCorkle S."/>
            <person name="Dunn J."/>
            <person name="van der Lelie D."/>
            <person name="Mergeay M."/>
        </authorList>
    </citation>
    <scope>NUCLEOTIDE SEQUENCE [LARGE SCALE GENOMIC DNA]</scope>
    <source>
        <strain evidence="2">ATCC 43123 / DSM 2839 / NBRC 102507 / CH34</strain>
    </source>
</reference>